<proteinExistence type="predicted"/>
<geneLocation type="plasmid" evidence="1">
    <name>VIBNI_pA</name>
</geneLocation>
<reference evidence="1" key="1">
    <citation type="submission" date="2010-02" db="EMBL/GenBank/DDBJ databases">
        <authorList>
            <person name="Genoscope - CEA"/>
        </authorList>
    </citation>
    <scope>NUCLEOTIDE SEQUENCE</scope>
    <source>
        <plasmid evidence="1">VIBNI_pA</plasmid>
    </source>
</reference>
<dbReference type="EMBL" id="FP893246">
    <property type="protein sequence ID" value="CBJ93215.1"/>
    <property type="molecule type" value="Genomic_DNA"/>
</dbReference>
<sequence length="123" mass="13912">MVFLFSMAVSAHSQSPTKLKEISLTGHQLISVKIGNEEKKAAYFDIELDDYIIKENLKIGAQNSRVYSIVIRDIEPSVINHHKLCSISVPEKGALLRTRICTKIKLLYPKNKIQTLTGETDER</sequence>
<organism evidence="1">
    <name type="scientific">Vibrio nigripulchritudo</name>
    <dbReference type="NCBI Taxonomy" id="28173"/>
    <lineage>
        <taxon>Bacteria</taxon>
        <taxon>Pseudomonadati</taxon>
        <taxon>Pseudomonadota</taxon>
        <taxon>Gammaproteobacteria</taxon>
        <taxon>Vibrionales</taxon>
        <taxon>Vibrionaceae</taxon>
        <taxon>Vibrio</taxon>
    </lineage>
</organism>
<name>A0A9P1JM91_9VIBR</name>
<gene>
    <name evidence="1" type="ORF">VIBNI_0196</name>
</gene>
<protein>
    <submittedName>
        <fullName evidence="1">Uncharacterized protein</fullName>
    </submittedName>
</protein>
<dbReference type="AlphaFoldDB" id="A0A9P1JM91"/>
<keyword evidence="1" id="KW-0614">Plasmid</keyword>
<dbReference type="RefSeq" id="WP_013610343.1">
    <property type="nucleotide sequence ID" value="NC_015156.1"/>
</dbReference>
<evidence type="ECO:0000313" key="1">
    <source>
        <dbReference type="EMBL" id="CBJ93215.1"/>
    </source>
</evidence>
<accession>A0A9P1JM91</accession>